<dbReference type="Proteomes" id="UP000504633">
    <property type="component" value="Unplaced"/>
</dbReference>
<proteinExistence type="predicted"/>
<dbReference type="AlphaFoldDB" id="A0A6J2SW14"/>
<keyword evidence="1" id="KW-1185">Reference proteome</keyword>
<organism evidence="1 2">
    <name type="scientific">Drosophila hydei</name>
    <name type="common">Fruit fly</name>
    <dbReference type="NCBI Taxonomy" id="7224"/>
    <lineage>
        <taxon>Eukaryota</taxon>
        <taxon>Metazoa</taxon>
        <taxon>Ecdysozoa</taxon>
        <taxon>Arthropoda</taxon>
        <taxon>Hexapoda</taxon>
        <taxon>Insecta</taxon>
        <taxon>Pterygota</taxon>
        <taxon>Neoptera</taxon>
        <taxon>Endopterygota</taxon>
        <taxon>Diptera</taxon>
        <taxon>Brachycera</taxon>
        <taxon>Muscomorpha</taxon>
        <taxon>Ephydroidea</taxon>
        <taxon>Drosophilidae</taxon>
        <taxon>Drosophila</taxon>
    </lineage>
</organism>
<dbReference type="RefSeq" id="XP_030080387.1">
    <property type="nucleotide sequence ID" value="XM_030224527.1"/>
</dbReference>
<reference evidence="2" key="1">
    <citation type="submission" date="2025-08" db="UniProtKB">
        <authorList>
            <consortium name="RefSeq"/>
        </authorList>
    </citation>
    <scope>IDENTIFICATION</scope>
    <source>
        <strain evidence="2">15085-1641.00</strain>
        <tissue evidence="2">Whole body</tissue>
    </source>
</reference>
<sequence length="274" mass="33076">MMMEWPFDSKREGFEAYLLTWTWWTQNWLLLRLFRLTHSRQYSKACQLTINNIIKLNKTVHLCFGRWTLRTQLHILLLYHLQYALTTLQFRNIWDQPWCHTYIILLLEVPFCAYFVYQLLLMAWLGALLTNLSTYYLNPRLGLFPSSQSRRQLIQFYRVYISINSVQQRVHKLWLRVSVVLFVLLLQQTQELASNLYNMIYHQPINQKIEYECCVAPVLKIFLLAVCNKRIKMLKQQLREHLFRTEFLHWHWFASGVQSAVGIPFAKILSRKVR</sequence>
<evidence type="ECO:0000313" key="1">
    <source>
        <dbReference type="Proteomes" id="UP000504633"/>
    </source>
</evidence>
<name>A0A6J2SW14_DROHY</name>
<evidence type="ECO:0000313" key="2">
    <source>
        <dbReference type="RefSeq" id="XP_030080387.1"/>
    </source>
</evidence>
<dbReference type="KEGG" id="dhe:111599132"/>
<accession>A0A6J2SW14</accession>
<protein>
    <submittedName>
        <fullName evidence="2">Uncharacterized protein CG31750-like</fullName>
    </submittedName>
</protein>
<gene>
    <name evidence="2" type="primary">LOC111599132</name>
</gene>
<dbReference type="OMA" id="FCAYFVY"/>
<dbReference type="GeneID" id="111599132"/>
<dbReference type="OrthoDB" id="7851226at2759"/>